<gene>
    <name evidence="9" type="ordered locus">Arcve_1908</name>
</gene>
<feature type="domain" description="NfeD-like C-terminal" evidence="6">
    <location>
        <begin position="369"/>
        <end position="423"/>
    </location>
</feature>
<comment type="subcellular location">
    <subcellularLocation>
        <location evidence="1">Membrane</location>
        <topology evidence="1">Multi-pass membrane protein</topology>
    </subcellularLocation>
</comment>
<evidence type="ECO:0000256" key="2">
    <source>
        <dbReference type="ARBA" id="ARBA00022692"/>
    </source>
</evidence>
<dbReference type="SUPFAM" id="SSF141322">
    <property type="entry name" value="NfeD domain-like"/>
    <property type="match status" value="1"/>
</dbReference>
<dbReference type="Pfam" id="PF25145">
    <property type="entry name" value="NfeD1b_N"/>
    <property type="match status" value="1"/>
</dbReference>
<dbReference type="InterPro" id="IPR052165">
    <property type="entry name" value="Membrane_assoc_protease"/>
</dbReference>
<feature type="domain" description="NfeD integral membrane" evidence="7">
    <location>
        <begin position="235"/>
        <end position="355"/>
    </location>
</feature>
<evidence type="ECO:0000259" key="6">
    <source>
        <dbReference type="Pfam" id="PF01957"/>
    </source>
</evidence>
<evidence type="ECO:0000259" key="8">
    <source>
        <dbReference type="Pfam" id="PF25145"/>
    </source>
</evidence>
<feature type="domain" description="NfeD1b N-terminal" evidence="8">
    <location>
        <begin position="28"/>
        <end position="175"/>
    </location>
</feature>
<dbReference type="RefSeq" id="WP_013684557.1">
    <property type="nucleotide sequence ID" value="NC_015320.1"/>
</dbReference>
<proteinExistence type="predicted"/>
<accession>F2KRN7</accession>
<reference evidence="9 10" key="1">
    <citation type="submission" date="2011-03" db="EMBL/GenBank/DDBJ databases">
        <title>The complete genome of Archaeoglobus veneficus SNP6.</title>
        <authorList>
            <consortium name="US DOE Joint Genome Institute (JGI-PGF)"/>
            <person name="Lucas S."/>
            <person name="Copeland A."/>
            <person name="Lapidus A."/>
            <person name="Bruce D."/>
            <person name="Goodwin L."/>
            <person name="Pitluck S."/>
            <person name="Kyrpides N."/>
            <person name="Mavromatis K."/>
            <person name="Pagani I."/>
            <person name="Ivanova N."/>
            <person name="Mikhailova N."/>
            <person name="Lu M."/>
            <person name="Detter J.C."/>
            <person name="Tapia R."/>
            <person name="Han C."/>
            <person name="Land M."/>
            <person name="Hauser L."/>
            <person name="Markowitz V."/>
            <person name="Cheng J.-F."/>
            <person name="Hugenholtz P."/>
            <person name="Woyke T."/>
            <person name="Wu D."/>
            <person name="Spring S."/>
            <person name="Brambilla E."/>
            <person name="Klenk H.-P."/>
            <person name="Eisen J.A."/>
        </authorList>
    </citation>
    <scope>NUCLEOTIDE SEQUENCE [LARGE SCALE GENOMIC DNA]</scope>
    <source>
        <strain>SNP6</strain>
    </source>
</reference>
<sequence>MARMLPVSLVMFLLLSLLSAEAVEAAKVVEVDIKGDINEGTAIQVSNAFKLAEEVNADAVLIVIDTPGGLVTSMKSIVTEILQSDIPVITYVHPPGAFSASAGSFILISGHIAAMSNGTSVGAATPITPIGAAENKTINYLANYAKSIAEVRGRPVDIAERFVTEGLSLTAREAYEKGVVDVIADSKGELFSKINGKEVDVNGRKIVLHFETVEIVKAEKPLKASIFEILSNPQTASILFLIGLYGLIFGLTSPGVLPETIGAICLILSLIGLGVLSVNLLGIVLILLGILFLIAELMTPTYGILGIASILCVTLGAITLFNEPLMPKDFYTTFPTLIAGIVLGLAGIVTFFLIKIAQLRKVRKKVGGEALVGERGEVISFQNGKGFAKVRGEIWTFESEDELKPGDKIVVVGRDGLILRVKRFEKK</sequence>
<dbReference type="InterPro" id="IPR002810">
    <property type="entry name" value="NfeD-like_C"/>
</dbReference>
<dbReference type="HOGENOM" id="CLU_024619_1_1_2"/>
<dbReference type="OrthoDB" id="28112at2157"/>
<name>F2KRN7_ARCVS</name>
<dbReference type="KEGG" id="ave:Arcve_1908"/>
<keyword evidence="3 5" id="KW-1133">Transmembrane helix</keyword>
<dbReference type="AlphaFoldDB" id="F2KRN7"/>
<feature type="transmembrane region" description="Helical" evidence="5">
    <location>
        <begin position="333"/>
        <end position="354"/>
    </location>
</feature>
<organism evidence="9 10">
    <name type="scientific">Archaeoglobus veneficus (strain DSM 11195 / SNP6)</name>
    <dbReference type="NCBI Taxonomy" id="693661"/>
    <lineage>
        <taxon>Archaea</taxon>
        <taxon>Methanobacteriati</taxon>
        <taxon>Methanobacteriota</taxon>
        <taxon>Archaeoglobi</taxon>
        <taxon>Archaeoglobales</taxon>
        <taxon>Archaeoglobaceae</taxon>
        <taxon>Archaeoglobus</taxon>
    </lineage>
</organism>
<dbReference type="Gene3D" id="2.40.50.140">
    <property type="entry name" value="Nucleic acid-binding proteins"/>
    <property type="match status" value="1"/>
</dbReference>
<evidence type="ECO:0000256" key="3">
    <source>
        <dbReference type="ARBA" id="ARBA00022989"/>
    </source>
</evidence>
<dbReference type="InterPro" id="IPR012340">
    <property type="entry name" value="NA-bd_OB-fold"/>
</dbReference>
<dbReference type="STRING" id="693661.Arcve_1908"/>
<evidence type="ECO:0000259" key="7">
    <source>
        <dbReference type="Pfam" id="PF24961"/>
    </source>
</evidence>
<dbReference type="GO" id="GO:0016020">
    <property type="term" value="C:membrane"/>
    <property type="evidence" value="ECO:0007669"/>
    <property type="project" value="UniProtKB-SubCell"/>
</dbReference>
<evidence type="ECO:0000313" key="10">
    <source>
        <dbReference type="Proteomes" id="UP000008136"/>
    </source>
</evidence>
<dbReference type="eggNOG" id="arCOG01910">
    <property type="taxonomic scope" value="Archaea"/>
</dbReference>
<protein>
    <submittedName>
        <fullName evidence="9">Uncharacterized protein</fullName>
    </submittedName>
</protein>
<evidence type="ECO:0000256" key="4">
    <source>
        <dbReference type="ARBA" id="ARBA00023136"/>
    </source>
</evidence>
<dbReference type="InterPro" id="IPR029045">
    <property type="entry name" value="ClpP/crotonase-like_dom_sf"/>
</dbReference>
<dbReference type="Pfam" id="PF01957">
    <property type="entry name" value="NfeD"/>
    <property type="match status" value="1"/>
</dbReference>
<dbReference type="PANTHER" id="PTHR33507:SF4">
    <property type="entry name" value="NODULATION COMPETITIVENESS PROTEIN NFED"/>
    <property type="match status" value="1"/>
</dbReference>
<dbReference type="Pfam" id="PF24961">
    <property type="entry name" value="NfeD_membrane"/>
    <property type="match status" value="1"/>
</dbReference>
<dbReference type="InterPro" id="IPR056738">
    <property type="entry name" value="NfeD1b_N"/>
</dbReference>
<keyword evidence="4 5" id="KW-0472">Membrane</keyword>
<dbReference type="Gene3D" id="3.90.226.10">
    <property type="entry name" value="2-enoyl-CoA Hydratase, Chain A, domain 1"/>
    <property type="match status" value="1"/>
</dbReference>
<evidence type="ECO:0000256" key="5">
    <source>
        <dbReference type="SAM" id="Phobius"/>
    </source>
</evidence>
<evidence type="ECO:0000256" key="1">
    <source>
        <dbReference type="ARBA" id="ARBA00004141"/>
    </source>
</evidence>
<dbReference type="InterPro" id="IPR056739">
    <property type="entry name" value="NfeD_membrane"/>
</dbReference>
<evidence type="ECO:0000313" key="9">
    <source>
        <dbReference type="EMBL" id="AEA47901.1"/>
    </source>
</evidence>
<feature type="transmembrane region" description="Helical" evidence="5">
    <location>
        <begin position="301"/>
        <end position="321"/>
    </location>
</feature>
<dbReference type="EMBL" id="CP002588">
    <property type="protein sequence ID" value="AEA47901.1"/>
    <property type="molecule type" value="Genomic_DNA"/>
</dbReference>
<keyword evidence="2 5" id="KW-0812">Transmembrane</keyword>
<feature type="transmembrane region" description="Helical" evidence="5">
    <location>
        <begin position="261"/>
        <end position="294"/>
    </location>
</feature>
<dbReference type="Proteomes" id="UP000008136">
    <property type="component" value="Chromosome"/>
</dbReference>
<keyword evidence="10" id="KW-1185">Reference proteome</keyword>
<dbReference type="CDD" id="cd07020">
    <property type="entry name" value="Clp_protease_NfeD_1"/>
    <property type="match status" value="1"/>
</dbReference>
<dbReference type="SUPFAM" id="SSF52096">
    <property type="entry name" value="ClpP/crotonase"/>
    <property type="match status" value="1"/>
</dbReference>
<dbReference type="PANTHER" id="PTHR33507">
    <property type="entry name" value="INNER MEMBRANE PROTEIN YBBJ"/>
    <property type="match status" value="1"/>
</dbReference>
<dbReference type="GeneID" id="10395040"/>